<reference evidence="7 8" key="1">
    <citation type="journal article" date="2021" name="Arch. Microbiol.">
        <title>Harenicola maris gen. nov., sp. nov. isolated from the Sea of Japan shallow sediments.</title>
        <authorList>
            <person name="Romanenko L.A."/>
            <person name="Kurilenko V.V."/>
            <person name="Chernysheva N.Y."/>
            <person name="Tekutyeva L.A."/>
            <person name="Velansky P.V."/>
            <person name="Svetashev V.I."/>
            <person name="Isaeva M.P."/>
        </authorList>
    </citation>
    <scope>NUCLEOTIDE SEQUENCE [LARGE SCALE GENOMIC DNA]</scope>
    <source>
        <strain evidence="7 8">KMM 3653</strain>
    </source>
</reference>
<accession>A0AAP2G4D1</accession>
<dbReference type="InterPro" id="IPR014284">
    <property type="entry name" value="RNA_pol_sigma-70_dom"/>
</dbReference>
<evidence type="ECO:0000256" key="3">
    <source>
        <dbReference type="ARBA" id="ARBA00023082"/>
    </source>
</evidence>
<dbReference type="InterPro" id="IPR013325">
    <property type="entry name" value="RNA_pol_sigma_r2"/>
</dbReference>
<dbReference type="GO" id="GO:0006352">
    <property type="term" value="P:DNA-templated transcription initiation"/>
    <property type="evidence" value="ECO:0007669"/>
    <property type="project" value="InterPro"/>
</dbReference>
<dbReference type="PANTHER" id="PTHR43133">
    <property type="entry name" value="RNA POLYMERASE ECF-TYPE SIGMA FACTO"/>
    <property type="match status" value="1"/>
</dbReference>
<dbReference type="InterPro" id="IPR039425">
    <property type="entry name" value="RNA_pol_sigma-70-like"/>
</dbReference>
<comment type="similarity">
    <text evidence="1">Belongs to the sigma-70 factor family. ECF subfamily.</text>
</comment>
<dbReference type="InterPro" id="IPR013324">
    <property type="entry name" value="RNA_pol_sigma_r3/r4-like"/>
</dbReference>
<dbReference type="SUPFAM" id="SSF88659">
    <property type="entry name" value="Sigma3 and sigma4 domains of RNA polymerase sigma factors"/>
    <property type="match status" value="1"/>
</dbReference>
<proteinExistence type="inferred from homology"/>
<evidence type="ECO:0000313" key="8">
    <source>
        <dbReference type="Proteomes" id="UP001315686"/>
    </source>
</evidence>
<dbReference type="Gene3D" id="1.10.10.10">
    <property type="entry name" value="Winged helix-like DNA-binding domain superfamily/Winged helix DNA-binding domain"/>
    <property type="match status" value="1"/>
</dbReference>
<feature type="domain" description="RNA polymerase sigma factor 70 region 4 type 2" evidence="6">
    <location>
        <begin position="114"/>
        <end position="165"/>
    </location>
</feature>
<feature type="domain" description="RNA polymerase sigma-70 region 2" evidence="5">
    <location>
        <begin position="16"/>
        <end position="83"/>
    </location>
</feature>
<dbReference type="AlphaFoldDB" id="A0AAP2G4D1"/>
<comment type="caution">
    <text evidence="7">The sequence shown here is derived from an EMBL/GenBank/DDBJ whole genome shotgun (WGS) entry which is preliminary data.</text>
</comment>
<dbReference type="Pfam" id="PF08281">
    <property type="entry name" value="Sigma70_r4_2"/>
    <property type="match status" value="1"/>
</dbReference>
<dbReference type="Gene3D" id="1.10.1740.10">
    <property type="match status" value="1"/>
</dbReference>
<evidence type="ECO:0000256" key="2">
    <source>
        <dbReference type="ARBA" id="ARBA00023015"/>
    </source>
</evidence>
<keyword evidence="8" id="KW-1185">Reference proteome</keyword>
<dbReference type="GO" id="GO:0016987">
    <property type="term" value="F:sigma factor activity"/>
    <property type="evidence" value="ECO:0007669"/>
    <property type="project" value="UniProtKB-KW"/>
</dbReference>
<protein>
    <submittedName>
        <fullName evidence="7">Sigma-70 family RNA polymerase sigma factor</fullName>
    </submittedName>
</protein>
<organism evidence="7 8">
    <name type="scientific">Harenicola maris</name>
    <dbReference type="NCBI Taxonomy" id="2841044"/>
    <lineage>
        <taxon>Bacteria</taxon>
        <taxon>Pseudomonadati</taxon>
        <taxon>Pseudomonadota</taxon>
        <taxon>Alphaproteobacteria</taxon>
        <taxon>Rhodobacterales</taxon>
        <taxon>Paracoccaceae</taxon>
        <taxon>Harenicola</taxon>
    </lineage>
</organism>
<dbReference type="InterPro" id="IPR036388">
    <property type="entry name" value="WH-like_DNA-bd_sf"/>
</dbReference>
<sequence>MIARTALGDRAAFSALYDRTAAKLFSVSMRVLGETAAAEDALQDTFEKIWRQSGRFRAGKYSPMSWLITVARNTAIDRLRQRKGQAAPMEEADWVADPGPGPEEAAIARSEAGRVGACMGELKPEHRQAIQSAYLDGLSYAEISQRQDIPLNTIRTWLRRSLQTLKDCLSR</sequence>
<dbReference type="CDD" id="cd06171">
    <property type="entry name" value="Sigma70_r4"/>
    <property type="match status" value="1"/>
</dbReference>
<evidence type="ECO:0000259" key="6">
    <source>
        <dbReference type="Pfam" id="PF08281"/>
    </source>
</evidence>
<dbReference type="Proteomes" id="UP001315686">
    <property type="component" value="Unassembled WGS sequence"/>
</dbReference>
<evidence type="ECO:0000256" key="4">
    <source>
        <dbReference type="ARBA" id="ARBA00023163"/>
    </source>
</evidence>
<dbReference type="Pfam" id="PF04542">
    <property type="entry name" value="Sigma70_r2"/>
    <property type="match status" value="1"/>
</dbReference>
<keyword evidence="3" id="KW-0731">Sigma factor</keyword>
<evidence type="ECO:0000259" key="5">
    <source>
        <dbReference type="Pfam" id="PF04542"/>
    </source>
</evidence>
<evidence type="ECO:0000256" key="1">
    <source>
        <dbReference type="ARBA" id="ARBA00010641"/>
    </source>
</evidence>
<dbReference type="GO" id="GO:0003677">
    <property type="term" value="F:DNA binding"/>
    <property type="evidence" value="ECO:0007669"/>
    <property type="project" value="InterPro"/>
</dbReference>
<dbReference type="InterPro" id="IPR013249">
    <property type="entry name" value="RNA_pol_sigma70_r4_t2"/>
</dbReference>
<dbReference type="PANTHER" id="PTHR43133:SF62">
    <property type="entry name" value="RNA POLYMERASE SIGMA FACTOR SIGZ"/>
    <property type="match status" value="1"/>
</dbReference>
<gene>
    <name evidence="7" type="ORF">IV417_12270</name>
</gene>
<dbReference type="InterPro" id="IPR007627">
    <property type="entry name" value="RNA_pol_sigma70_r2"/>
</dbReference>
<name>A0AAP2G4D1_9RHOB</name>
<dbReference type="NCBIfam" id="TIGR02937">
    <property type="entry name" value="sigma70-ECF"/>
    <property type="match status" value="1"/>
</dbReference>
<evidence type="ECO:0000313" key="7">
    <source>
        <dbReference type="EMBL" id="MBT0958165.1"/>
    </source>
</evidence>
<keyword evidence="4" id="KW-0804">Transcription</keyword>
<dbReference type="SUPFAM" id="SSF88946">
    <property type="entry name" value="Sigma2 domain of RNA polymerase sigma factors"/>
    <property type="match status" value="1"/>
</dbReference>
<keyword evidence="2" id="KW-0805">Transcription regulation</keyword>
<dbReference type="EMBL" id="JADQAZ010000002">
    <property type="protein sequence ID" value="MBT0958165.1"/>
    <property type="molecule type" value="Genomic_DNA"/>
</dbReference>